<dbReference type="Pfam" id="PF09694">
    <property type="entry name" value="Gcw_chp"/>
    <property type="match status" value="1"/>
</dbReference>
<name>A0ABX7RDJ2_9GAMM</name>
<reference evidence="1 2" key="1">
    <citation type="submission" date="2021-02" db="EMBL/GenBank/DDBJ databases">
        <title>Lysobacter arenosi sp. nov., isolated from soil of gangwondo yeongwol, south Korea.</title>
        <authorList>
            <person name="Kim K.R."/>
            <person name="Kim K.H."/>
            <person name="Jeon C.O."/>
        </authorList>
    </citation>
    <scope>NUCLEOTIDE SEQUENCE [LARGE SCALE GENOMIC DNA]</scope>
    <source>
        <strain evidence="1 2">R7</strain>
    </source>
</reference>
<proteinExistence type="predicted"/>
<organism evidence="1 2">
    <name type="scientific">Lysobacter arenosi</name>
    <dbReference type="NCBI Taxonomy" id="2795387"/>
    <lineage>
        <taxon>Bacteria</taxon>
        <taxon>Pseudomonadati</taxon>
        <taxon>Pseudomonadota</taxon>
        <taxon>Gammaproteobacteria</taxon>
        <taxon>Lysobacterales</taxon>
        <taxon>Lysobacteraceae</taxon>
        <taxon>Lysobacter</taxon>
    </lineage>
</organism>
<dbReference type="RefSeq" id="WP_200604856.1">
    <property type="nucleotide sequence ID" value="NZ_CP071517.1"/>
</dbReference>
<dbReference type="InterPro" id="IPR010239">
    <property type="entry name" value="CHP02001"/>
</dbReference>
<protein>
    <submittedName>
        <fullName evidence="1">Uncharacterized protein</fullName>
    </submittedName>
</protein>
<dbReference type="NCBIfam" id="TIGR02001">
    <property type="entry name" value="gcw_chp"/>
    <property type="match status" value="1"/>
</dbReference>
<keyword evidence="2" id="KW-1185">Reference proteome</keyword>
<gene>
    <name evidence="1" type="ORF">HIV01_002850</name>
</gene>
<dbReference type="Proteomes" id="UP000663400">
    <property type="component" value="Chromosome"/>
</dbReference>
<dbReference type="EMBL" id="CP071517">
    <property type="protein sequence ID" value="QSX75496.1"/>
    <property type="molecule type" value="Genomic_DNA"/>
</dbReference>
<sequence length="243" mass="25869">MSLHFVRAREASVPLLFAACAGIGLLALGGKASAAPLSGNAALTSDYVWRGTTQTQGDAAVQAGFKLASDSGFYGSVWGSNVEFAPDTHASSELDFTVGWGGALSEKWALDVNLLRYQYPSTTVDLNWTELNGTLTYDSNYWLSMGYSTEALGGEEDGLYTQLGARFPINDAFRLEGALGYYAFDGYSAAADSYLHGQLSAVWAVKAPLELRVTAHATDSNAEDIFGDELAGNRIEAALQASF</sequence>
<accession>A0ABX7RDJ2</accession>
<evidence type="ECO:0000313" key="2">
    <source>
        <dbReference type="Proteomes" id="UP000663400"/>
    </source>
</evidence>
<evidence type="ECO:0000313" key="1">
    <source>
        <dbReference type="EMBL" id="QSX75496.1"/>
    </source>
</evidence>